<evidence type="ECO:0000259" key="11">
    <source>
        <dbReference type="PROSITE" id="PS51278"/>
    </source>
</evidence>
<dbReference type="GO" id="GO:0006487">
    <property type="term" value="P:protein N-linked glycosylation"/>
    <property type="evidence" value="ECO:0007669"/>
    <property type="project" value="TreeGrafter"/>
</dbReference>
<dbReference type="Gene3D" id="3.60.20.10">
    <property type="entry name" value="Glutamine Phosphoribosylpyrophosphate, subunit 1, domain 1"/>
    <property type="match status" value="1"/>
</dbReference>
<name>A0A3M8RGB7_9PROT</name>
<evidence type="ECO:0000256" key="9">
    <source>
        <dbReference type="ARBA" id="ARBA00022962"/>
    </source>
</evidence>
<dbReference type="EC" id="2.6.1.16" evidence="3 10"/>
<comment type="subcellular location">
    <subcellularLocation>
        <location evidence="2 10">Cytoplasm</location>
    </subcellularLocation>
</comment>
<dbReference type="InterPro" id="IPR005855">
    <property type="entry name" value="GFAT"/>
</dbReference>
<evidence type="ECO:0000256" key="3">
    <source>
        <dbReference type="ARBA" id="ARBA00012916"/>
    </source>
</evidence>
<dbReference type="GO" id="GO:0004360">
    <property type="term" value="F:glutamine-fructose-6-phosphate transaminase (isomerizing) activity"/>
    <property type="evidence" value="ECO:0007669"/>
    <property type="project" value="UniProtKB-UniRule"/>
</dbReference>
<evidence type="ECO:0000256" key="8">
    <source>
        <dbReference type="ARBA" id="ARBA00022737"/>
    </source>
</evidence>
<dbReference type="GO" id="GO:0006002">
    <property type="term" value="P:fructose 6-phosphate metabolic process"/>
    <property type="evidence" value="ECO:0007669"/>
    <property type="project" value="TreeGrafter"/>
</dbReference>
<evidence type="ECO:0000256" key="5">
    <source>
        <dbReference type="ARBA" id="ARBA00022490"/>
    </source>
</evidence>
<dbReference type="NCBIfam" id="NF001484">
    <property type="entry name" value="PRK00331.1"/>
    <property type="match status" value="1"/>
</dbReference>
<dbReference type="NCBIfam" id="TIGR01135">
    <property type="entry name" value="glmS"/>
    <property type="match status" value="1"/>
</dbReference>
<dbReference type="InterPro" id="IPR047084">
    <property type="entry name" value="GFAT_N"/>
</dbReference>
<protein>
    <recommendedName>
        <fullName evidence="4 10">Glutamine--fructose-6-phosphate aminotransferase [isomerizing]</fullName>
        <ecNumber evidence="3 10">2.6.1.16</ecNumber>
    </recommendedName>
    <alternativeName>
        <fullName evidence="10">D-fructose-6-phosphate amidotransferase</fullName>
    </alternativeName>
    <alternativeName>
        <fullName evidence="10">GFAT</fullName>
    </alternativeName>
    <alternativeName>
        <fullName evidence="10">Glucosamine-6-phosphate synthase</fullName>
    </alternativeName>
    <alternativeName>
        <fullName evidence="10">Hexosephosphate aminotransferase</fullName>
    </alternativeName>
    <alternativeName>
        <fullName evidence="10">L-glutamine--D-fructose-6-phosphate amidotransferase</fullName>
    </alternativeName>
</protein>
<dbReference type="Gene3D" id="3.40.50.10490">
    <property type="entry name" value="Glucose-6-phosphate isomerase like protein, domain 1"/>
    <property type="match status" value="2"/>
</dbReference>
<gene>
    <name evidence="10 13" type="primary">glmS</name>
    <name evidence="13" type="ORF">EC580_05200</name>
</gene>
<dbReference type="InterPro" id="IPR035466">
    <property type="entry name" value="GlmS/AgaS_SIS"/>
</dbReference>
<dbReference type="InterPro" id="IPR001347">
    <property type="entry name" value="SIS_dom"/>
</dbReference>
<evidence type="ECO:0000256" key="7">
    <source>
        <dbReference type="ARBA" id="ARBA00022679"/>
    </source>
</evidence>
<feature type="domain" description="SIS" evidence="12">
    <location>
        <begin position="286"/>
        <end position="426"/>
    </location>
</feature>
<dbReference type="OrthoDB" id="5287359at2"/>
<evidence type="ECO:0000313" key="13">
    <source>
        <dbReference type="EMBL" id="RNF65360.1"/>
    </source>
</evidence>
<dbReference type="Pfam" id="PF01380">
    <property type="entry name" value="SIS"/>
    <property type="match status" value="2"/>
</dbReference>
<dbReference type="FunFam" id="3.40.50.10490:FF:000001">
    <property type="entry name" value="Glutamine--fructose-6-phosphate aminotransferase [isomerizing]"/>
    <property type="match status" value="1"/>
</dbReference>
<dbReference type="GO" id="GO:0005975">
    <property type="term" value="P:carbohydrate metabolic process"/>
    <property type="evidence" value="ECO:0007669"/>
    <property type="project" value="UniProtKB-UniRule"/>
</dbReference>
<comment type="catalytic activity">
    <reaction evidence="1 10">
        <text>D-fructose 6-phosphate + L-glutamine = D-glucosamine 6-phosphate + L-glutamate</text>
        <dbReference type="Rhea" id="RHEA:13237"/>
        <dbReference type="ChEBI" id="CHEBI:29985"/>
        <dbReference type="ChEBI" id="CHEBI:58359"/>
        <dbReference type="ChEBI" id="CHEBI:58725"/>
        <dbReference type="ChEBI" id="CHEBI:61527"/>
        <dbReference type="EC" id="2.6.1.16"/>
    </reaction>
</comment>
<accession>A0A3M8RGB7</accession>
<dbReference type="PANTHER" id="PTHR10937:SF0">
    <property type="entry name" value="GLUTAMINE--FRUCTOSE-6-PHOSPHATE TRANSAMINASE (ISOMERIZING)"/>
    <property type="match status" value="1"/>
</dbReference>
<comment type="function">
    <text evidence="10">Catalyzes the first step in hexosamine metabolism, converting fructose-6P into glucosamine-6P using glutamine as a nitrogen source.</text>
</comment>
<evidence type="ECO:0000256" key="2">
    <source>
        <dbReference type="ARBA" id="ARBA00004496"/>
    </source>
</evidence>
<evidence type="ECO:0000256" key="4">
    <source>
        <dbReference type="ARBA" id="ARBA00016090"/>
    </source>
</evidence>
<evidence type="ECO:0000259" key="12">
    <source>
        <dbReference type="PROSITE" id="PS51464"/>
    </source>
</evidence>
<dbReference type="PANTHER" id="PTHR10937">
    <property type="entry name" value="GLUCOSAMINE--FRUCTOSE-6-PHOSPHATE AMINOTRANSFERASE, ISOMERIZING"/>
    <property type="match status" value="1"/>
</dbReference>
<dbReference type="CDD" id="cd00714">
    <property type="entry name" value="GFAT"/>
    <property type="match status" value="1"/>
</dbReference>
<keyword evidence="9" id="KW-0315">Glutamine amidotransferase</keyword>
<proteinExistence type="inferred from homology"/>
<comment type="caution">
    <text evidence="13">The sequence shown here is derived from an EMBL/GenBank/DDBJ whole genome shotgun (WGS) entry which is preliminary data.</text>
</comment>
<dbReference type="Pfam" id="PF13522">
    <property type="entry name" value="GATase_6"/>
    <property type="match status" value="1"/>
</dbReference>
<dbReference type="GO" id="GO:0097367">
    <property type="term" value="F:carbohydrate derivative binding"/>
    <property type="evidence" value="ECO:0007669"/>
    <property type="project" value="InterPro"/>
</dbReference>
<keyword evidence="6 10" id="KW-0032">Aminotransferase</keyword>
<dbReference type="CDD" id="cd05009">
    <property type="entry name" value="SIS_GlmS_GlmD_2"/>
    <property type="match status" value="1"/>
</dbReference>
<feature type="initiator methionine" description="Removed" evidence="10">
    <location>
        <position position="1"/>
    </location>
</feature>
<keyword evidence="8" id="KW-0677">Repeat</keyword>
<dbReference type="GO" id="GO:0005829">
    <property type="term" value="C:cytosol"/>
    <property type="evidence" value="ECO:0007669"/>
    <property type="project" value="TreeGrafter"/>
</dbReference>
<dbReference type="CDD" id="cd05008">
    <property type="entry name" value="SIS_GlmS_GlmD_1"/>
    <property type="match status" value="1"/>
</dbReference>
<evidence type="ECO:0000256" key="1">
    <source>
        <dbReference type="ARBA" id="ARBA00001031"/>
    </source>
</evidence>
<dbReference type="PROSITE" id="PS51278">
    <property type="entry name" value="GATASE_TYPE_2"/>
    <property type="match status" value="1"/>
</dbReference>
<dbReference type="InterPro" id="IPR017932">
    <property type="entry name" value="GATase_2_dom"/>
</dbReference>
<dbReference type="AlphaFoldDB" id="A0A3M8RGB7"/>
<dbReference type="GO" id="GO:0006047">
    <property type="term" value="P:UDP-N-acetylglucosamine metabolic process"/>
    <property type="evidence" value="ECO:0007669"/>
    <property type="project" value="TreeGrafter"/>
</dbReference>
<dbReference type="PROSITE" id="PS51464">
    <property type="entry name" value="SIS"/>
    <property type="match status" value="2"/>
</dbReference>
<dbReference type="SUPFAM" id="SSF56235">
    <property type="entry name" value="N-terminal nucleophile aminohydrolases (Ntn hydrolases)"/>
    <property type="match status" value="1"/>
</dbReference>
<reference evidence="13" key="1">
    <citation type="submission" date="2018-10" db="EMBL/GenBank/DDBJ databases">
        <title>Acidithiobacillus sulfuriphilus sp. nov.: an extremely acidophilic sulfur-oxidizing chemolithotroph isolated from a neutral pH environment.</title>
        <authorList>
            <person name="Falagan C."/>
            <person name="Moya-Beltran A."/>
            <person name="Quatrini R."/>
            <person name="Johnson D.B."/>
        </authorList>
    </citation>
    <scope>NUCLEOTIDE SEQUENCE [LARGE SCALE GENOMIC DNA]</scope>
    <source>
        <strain evidence="13">CJ-2</strain>
    </source>
</reference>
<keyword evidence="5 10" id="KW-0963">Cytoplasm</keyword>
<dbReference type="EMBL" id="RIZI01000145">
    <property type="protein sequence ID" value="RNF65360.1"/>
    <property type="molecule type" value="Genomic_DNA"/>
</dbReference>
<evidence type="ECO:0000256" key="6">
    <source>
        <dbReference type="ARBA" id="ARBA00022576"/>
    </source>
</evidence>
<dbReference type="FunFam" id="3.40.50.10490:FF:000002">
    <property type="entry name" value="Glutamine--fructose-6-phosphate aminotransferase [isomerizing]"/>
    <property type="match status" value="1"/>
</dbReference>
<dbReference type="InterPro" id="IPR029055">
    <property type="entry name" value="Ntn_hydrolases_N"/>
</dbReference>
<dbReference type="InterPro" id="IPR046348">
    <property type="entry name" value="SIS_dom_sf"/>
</dbReference>
<feature type="active site" description="Nucleophile; for GATase activity" evidence="10">
    <location>
        <position position="2"/>
    </location>
</feature>
<feature type="domain" description="Glutamine amidotransferase type-2" evidence="11">
    <location>
        <begin position="2"/>
        <end position="218"/>
    </location>
</feature>
<comment type="subunit">
    <text evidence="10">Homodimer.</text>
</comment>
<organism evidence="13">
    <name type="scientific">Acidithiobacillus sulfuriphilus</name>
    <dbReference type="NCBI Taxonomy" id="1867749"/>
    <lineage>
        <taxon>Bacteria</taxon>
        <taxon>Pseudomonadati</taxon>
        <taxon>Pseudomonadota</taxon>
        <taxon>Acidithiobacillia</taxon>
        <taxon>Acidithiobacillales</taxon>
        <taxon>Acidithiobacillaceae</taxon>
        <taxon>Acidithiobacillus</taxon>
    </lineage>
</organism>
<feature type="domain" description="SIS" evidence="12">
    <location>
        <begin position="459"/>
        <end position="600"/>
    </location>
</feature>
<dbReference type="RefSeq" id="WP_123102860.1">
    <property type="nucleotide sequence ID" value="NZ_CP127527.1"/>
</dbReference>
<sequence length="610" mass="65743">MCGIVGGIAGQDLVPMIMEGLRRLEYRGYDSAGVAVLEGAGLHRVRSVGRVAELAAAATREALQGHLGIGHTRWATHGGVAECNAHPMLSQDSVAVVHNGIIENFHALRERLEALGYAFSSQTDTEVIAHLIHHYRQQSADLFVATRRAVGDLKGAFAIAVLSVADPDLLCVARMGCPLLLGLGEDGHYFASDVSALLPVTRRILYLEDGDVAALRRDGLEIVDAQGAAVHRPEQLSQLSAAAVELGPYRHFMQKEIHEQPRALADTLEGAVNGGLAVADLWGPEAETVFADVDSVLFLASGTSHYASLVGRQWLESIAGLPAQAELGHEYRYRDSIPNPRQLVVTLSQSGETLDTFEALRRAKEIGHERTLAICNVAESAIPRASRLRFITRAGPEIGVASTKAFTTQLAALYLLALTLAKSRGRLPAQAEVAHLDALRQLPGSVQHALNLEPQIQVWAGRFAQKEHALFLGRGLHYPIALEGALKLKEISYIHAEAYPAGELKHGPLALVDQDMPVVVIAPNDRLLEKLAANMQEVHARGGELYVFADLDSHFSASAGVHVIRLPRHAGLLSPVLHAIPVQLLAYHAALVKGTDVDRPRNLAKSVTVE</sequence>
<dbReference type="SUPFAM" id="SSF53697">
    <property type="entry name" value="SIS domain"/>
    <property type="match status" value="1"/>
</dbReference>
<dbReference type="InterPro" id="IPR035490">
    <property type="entry name" value="GlmS/FrlB_SIS"/>
</dbReference>
<dbReference type="HAMAP" id="MF_00164">
    <property type="entry name" value="GlmS"/>
    <property type="match status" value="1"/>
</dbReference>
<feature type="active site" description="For Fru-6P isomerization activity" evidence="10">
    <location>
        <position position="605"/>
    </location>
</feature>
<dbReference type="FunFam" id="3.60.20.10:FF:000006">
    <property type="entry name" value="Glutamine--fructose-6-phosphate aminotransferase [isomerizing]"/>
    <property type="match status" value="1"/>
</dbReference>
<evidence type="ECO:0000256" key="10">
    <source>
        <dbReference type="HAMAP-Rule" id="MF_00164"/>
    </source>
</evidence>
<keyword evidence="7 10" id="KW-0808">Transferase</keyword>
<dbReference type="GO" id="GO:0046349">
    <property type="term" value="P:amino sugar biosynthetic process"/>
    <property type="evidence" value="ECO:0007669"/>
    <property type="project" value="UniProtKB-ARBA"/>
</dbReference>